<evidence type="ECO:0000256" key="1">
    <source>
        <dbReference type="SAM" id="SignalP"/>
    </source>
</evidence>
<dbReference type="Proteomes" id="UP000052052">
    <property type="component" value="Unassembled WGS sequence"/>
</dbReference>
<dbReference type="AlphaFoldDB" id="A0A0R0CRC7"/>
<sequence length="141" mass="16381">MRGLITAGVLWALLLVMGTADAQTSRRQRNKLEQSQIALTAAIRWGDFEAAWQMVDPAYRQAHPLSDVELSRYEQVQISGYRDLSSQLEADDTVTRNIELRVINKHTMAERTLRYQEHWRWDAENKGWWLVTGLPDLWNGQ</sequence>
<dbReference type="PATRIC" id="fig|344882.3.peg.100"/>
<dbReference type="EMBL" id="LDJL01000001">
    <property type="protein sequence ID" value="KRG71979.1"/>
    <property type="molecule type" value="Genomic_DNA"/>
</dbReference>
<evidence type="ECO:0008006" key="4">
    <source>
        <dbReference type="Google" id="ProtNLM"/>
    </source>
</evidence>
<reference evidence="2 3" key="1">
    <citation type="submission" date="2015-05" db="EMBL/GenBank/DDBJ databases">
        <title>Genome sequencing and analysis of members of genus Stenotrophomonas.</title>
        <authorList>
            <person name="Patil P.P."/>
            <person name="Midha S."/>
            <person name="Patil P.B."/>
        </authorList>
    </citation>
    <scope>NUCLEOTIDE SEQUENCE [LARGE SCALE GENOMIC DNA]</scope>
    <source>
        <strain evidence="2 3">DSM 21858</strain>
    </source>
</reference>
<name>A0A0R0CRC7_9GAMM</name>
<gene>
    <name evidence="2" type="ORF">ABB29_00480</name>
</gene>
<feature type="signal peptide" evidence="1">
    <location>
        <begin position="1"/>
        <end position="22"/>
    </location>
</feature>
<keyword evidence="3" id="KW-1185">Reference proteome</keyword>
<evidence type="ECO:0000313" key="2">
    <source>
        <dbReference type="EMBL" id="KRG71979.1"/>
    </source>
</evidence>
<comment type="caution">
    <text evidence="2">The sequence shown here is derived from an EMBL/GenBank/DDBJ whole genome shotgun (WGS) entry which is preliminary data.</text>
</comment>
<dbReference type="RefSeq" id="WP_057656646.1">
    <property type="nucleotide sequence ID" value="NZ_LDJL01000001.1"/>
</dbReference>
<accession>A0A0R0CRC7</accession>
<feature type="chain" id="PRO_5006394569" description="DUF4440 domain-containing protein" evidence="1">
    <location>
        <begin position="23"/>
        <end position="141"/>
    </location>
</feature>
<dbReference type="OrthoDB" id="6196416at2"/>
<keyword evidence="1" id="KW-0732">Signal</keyword>
<organism evidence="2 3">
    <name type="scientific">Pseudoxanthomonas dokdonensis</name>
    <dbReference type="NCBI Taxonomy" id="344882"/>
    <lineage>
        <taxon>Bacteria</taxon>
        <taxon>Pseudomonadati</taxon>
        <taxon>Pseudomonadota</taxon>
        <taxon>Gammaproteobacteria</taxon>
        <taxon>Lysobacterales</taxon>
        <taxon>Lysobacteraceae</taxon>
        <taxon>Pseudoxanthomonas</taxon>
    </lineage>
</organism>
<evidence type="ECO:0000313" key="3">
    <source>
        <dbReference type="Proteomes" id="UP000052052"/>
    </source>
</evidence>
<dbReference type="STRING" id="344882.ABB29_00480"/>
<protein>
    <recommendedName>
        <fullName evidence="4">DUF4440 domain-containing protein</fullName>
    </recommendedName>
</protein>
<proteinExistence type="predicted"/>